<dbReference type="HOGENOM" id="CLU_039329_5_0_11"/>
<dbReference type="InterPro" id="IPR006680">
    <property type="entry name" value="Amidohydro-rel"/>
</dbReference>
<dbReference type="PANTHER" id="PTHR21240:SF30">
    <property type="entry name" value="AMIDOHYDROLASE-RELATED DOMAIN-CONTAINING PROTEIN-RELATED"/>
    <property type="match status" value="1"/>
</dbReference>
<dbReference type="STRING" id="679197.HMPREF9336_02634"/>
<dbReference type="PANTHER" id="PTHR21240">
    <property type="entry name" value="2-AMINO-3-CARBOXYLMUCONATE-6-SEMIALDEHYDE DECARBOXYLASE"/>
    <property type="match status" value="1"/>
</dbReference>
<name>E5XT12_SEGRC</name>
<dbReference type="GO" id="GO:0019748">
    <property type="term" value="P:secondary metabolic process"/>
    <property type="evidence" value="ECO:0007669"/>
    <property type="project" value="TreeGrafter"/>
</dbReference>
<dbReference type="Gene3D" id="3.20.20.140">
    <property type="entry name" value="Metal-dependent hydrolases"/>
    <property type="match status" value="1"/>
</dbReference>
<evidence type="ECO:0000256" key="1">
    <source>
        <dbReference type="ARBA" id="ARBA00023239"/>
    </source>
</evidence>
<keyword evidence="1" id="KW-0456">Lyase</keyword>
<dbReference type="InterPro" id="IPR032465">
    <property type="entry name" value="ACMSD"/>
</dbReference>
<organism evidence="3 4">
    <name type="scientific">Segniliparus rugosus (strain ATCC BAA-974 / DSM 45345 / CCUG 50838 / CIP 108380 / JCM 13579 / CDC 945)</name>
    <dbReference type="NCBI Taxonomy" id="679197"/>
    <lineage>
        <taxon>Bacteria</taxon>
        <taxon>Bacillati</taxon>
        <taxon>Actinomycetota</taxon>
        <taxon>Actinomycetes</taxon>
        <taxon>Mycobacteriales</taxon>
        <taxon>Segniliparaceae</taxon>
        <taxon>Segniliparus</taxon>
    </lineage>
</organism>
<dbReference type="GO" id="GO:0016787">
    <property type="term" value="F:hydrolase activity"/>
    <property type="evidence" value="ECO:0007669"/>
    <property type="project" value="InterPro"/>
</dbReference>
<accession>E5XT12</accession>
<dbReference type="InterPro" id="IPR032466">
    <property type="entry name" value="Metal_Hydrolase"/>
</dbReference>
<evidence type="ECO:0000259" key="2">
    <source>
        <dbReference type="Pfam" id="PF04909"/>
    </source>
</evidence>
<dbReference type="eggNOG" id="COG2159">
    <property type="taxonomic scope" value="Bacteria"/>
</dbReference>
<evidence type="ECO:0000313" key="4">
    <source>
        <dbReference type="Proteomes" id="UP000004816"/>
    </source>
</evidence>
<proteinExistence type="predicted"/>
<sequence length="338" mass="36817">MLRVMRIIALEEHFTTLPIREANEDHPLESMYRLLAQAGLWKSPPGAVVPVGIDDIGAGRIAAMDEAGIDVQVLSQTTPGVEMLEAGPAVRLAKEANDAIAGAVEAHPARFRGFAHLPVQDPAEAARELERAVTQLGFVGAMLNGHVRGEYLDDQKYWPIFAKAEELGVPVYLHPTRPPQAVVDAQYAGFSPAVTEMLAAPAFGWHVDAGLHALRLILAGLFDRHPGLQMILGHQGETLPFMIDRASERLASVVRLSTSIKEAFASHFSITFAGFFTYPPFVAAYHCLGADRILFSVDYPYSRNADGVAYLDRLPISADDREKIAHRNAERLLGIAPA</sequence>
<protein>
    <recommendedName>
        <fullName evidence="2">Amidohydrolase-related domain-containing protein</fullName>
    </recommendedName>
</protein>
<feature type="domain" description="Amidohydrolase-related" evidence="2">
    <location>
        <begin position="58"/>
        <end position="335"/>
    </location>
</feature>
<keyword evidence="4" id="KW-1185">Reference proteome</keyword>
<dbReference type="GO" id="GO:0016831">
    <property type="term" value="F:carboxy-lyase activity"/>
    <property type="evidence" value="ECO:0007669"/>
    <property type="project" value="InterPro"/>
</dbReference>
<dbReference type="Pfam" id="PF04909">
    <property type="entry name" value="Amidohydro_2"/>
    <property type="match status" value="1"/>
</dbReference>
<reference evidence="3 4" key="1">
    <citation type="journal article" date="2011" name="Stand. Genomic Sci.">
        <title>High quality draft genome sequence of Segniliparus rugosus CDC 945(T)= (ATCC BAA-974(T)).</title>
        <authorList>
            <person name="Earl A.M."/>
            <person name="Desjardins C.A."/>
            <person name="Fitzgerald M.G."/>
            <person name="Arachchi H.M."/>
            <person name="Zeng Q."/>
            <person name="Mehta T."/>
            <person name="Griggs A."/>
            <person name="Birren B.W."/>
            <person name="Toney N.C."/>
            <person name="Carr J."/>
            <person name="Posey J."/>
            <person name="Butler W.R."/>
        </authorList>
    </citation>
    <scope>NUCLEOTIDE SEQUENCE [LARGE SCALE GENOMIC DNA]</scope>
    <source>
        <strain evidence="4">ATCC BAA-974 / DSM 45345 / CCUG 50838 / CIP 108380 / JCM 13579 / CDC 945</strain>
    </source>
</reference>
<comment type="caution">
    <text evidence="3">The sequence shown here is derived from an EMBL/GenBank/DDBJ whole genome shotgun (WGS) entry which is preliminary data.</text>
</comment>
<dbReference type="GO" id="GO:0005829">
    <property type="term" value="C:cytosol"/>
    <property type="evidence" value="ECO:0007669"/>
    <property type="project" value="TreeGrafter"/>
</dbReference>
<dbReference type="AlphaFoldDB" id="E5XT12"/>
<gene>
    <name evidence="3" type="ORF">HMPREF9336_02634</name>
</gene>
<dbReference type="Proteomes" id="UP000004816">
    <property type="component" value="Unassembled WGS sequence"/>
</dbReference>
<dbReference type="EMBL" id="ACZI02000002">
    <property type="protein sequence ID" value="EFV12506.1"/>
    <property type="molecule type" value="Genomic_DNA"/>
</dbReference>
<evidence type="ECO:0000313" key="3">
    <source>
        <dbReference type="EMBL" id="EFV12506.1"/>
    </source>
</evidence>
<dbReference type="SUPFAM" id="SSF51556">
    <property type="entry name" value="Metallo-dependent hydrolases"/>
    <property type="match status" value="1"/>
</dbReference>